<dbReference type="GO" id="GO:0008235">
    <property type="term" value="F:metalloexopeptidase activity"/>
    <property type="evidence" value="ECO:0007669"/>
    <property type="project" value="InterPro"/>
</dbReference>
<dbReference type="GO" id="GO:0006508">
    <property type="term" value="P:proteolysis"/>
    <property type="evidence" value="ECO:0007669"/>
    <property type="project" value="InterPro"/>
</dbReference>
<dbReference type="SUPFAM" id="SSF53187">
    <property type="entry name" value="Zn-dependent exopeptidases"/>
    <property type="match status" value="1"/>
</dbReference>
<protein>
    <submittedName>
        <fullName evidence="3">M20/M25/M40 family metallo-hydrolase</fullName>
    </submittedName>
</protein>
<keyword evidence="4" id="KW-1185">Reference proteome</keyword>
<keyword evidence="3" id="KW-0378">Hydrolase</keyword>
<accession>A0A6I2MSD9</accession>
<feature type="chain" id="PRO_5026321937" evidence="1">
    <location>
        <begin position="22"/>
        <end position="348"/>
    </location>
</feature>
<dbReference type="Proteomes" id="UP000443153">
    <property type="component" value="Unassembled WGS sequence"/>
</dbReference>
<dbReference type="AlphaFoldDB" id="A0A6I2MSD9"/>
<sequence length="348" mass="38412">MKKIIQSVLLLLLLGCGATQSKSTDYPGVPGGPEGLKGSTVSNEEVDAKVVGSLNGTLGYGFTKSDKVAQLMGFLASDDLNGRDTGSPGIEKAAQYIEDILEENKIRPYFKTYKDTLTDFGKPAYNIVGVLEGTDPELKNEFVLIGAHYDHIGTKRPVNGDAIANGANDNASGTTVVLELLRYFGMTHANKRSLVFAFFTAEEKGLLGSKHLAKRLKEEEFNLYTMLNFEMVGVPMIAKDYDAYLTGFGESNLADICNGYATEKLVGFLPSAKEFNLFMRSDNFPFHQEFNVPSQTFSTFDFTNFDHYHKVGDEVSEMDFEHMAKLINSFIPVITGITNSEVQEIKYN</sequence>
<dbReference type="RefSeq" id="WP_154369075.1">
    <property type="nucleotide sequence ID" value="NZ_CANMYZ010000008.1"/>
</dbReference>
<keyword evidence="1" id="KW-0732">Signal</keyword>
<evidence type="ECO:0000313" key="3">
    <source>
        <dbReference type="EMBL" id="MRX65852.1"/>
    </source>
</evidence>
<evidence type="ECO:0000313" key="4">
    <source>
        <dbReference type="Proteomes" id="UP000443153"/>
    </source>
</evidence>
<feature type="domain" description="Peptidase M28" evidence="2">
    <location>
        <begin position="126"/>
        <end position="325"/>
    </location>
</feature>
<dbReference type="Gene3D" id="3.40.630.10">
    <property type="entry name" value="Zn peptidases"/>
    <property type="match status" value="1"/>
</dbReference>
<proteinExistence type="predicted"/>
<feature type="signal peptide" evidence="1">
    <location>
        <begin position="1"/>
        <end position="21"/>
    </location>
</feature>
<name>A0A6I2MSD9_9FLAO</name>
<dbReference type="Pfam" id="PF04389">
    <property type="entry name" value="Peptidase_M28"/>
    <property type="match status" value="1"/>
</dbReference>
<comment type="caution">
    <text evidence="3">The sequence shown here is derived from an EMBL/GenBank/DDBJ whole genome shotgun (WGS) entry which is preliminary data.</text>
</comment>
<dbReference type="InterPro" id="IPR045175">
    <property type="entry name" value="M28_fam"/>
</dbReference>
<dbReference type="PANTHER" id="PTHR12147">
    <property type="entry name" value="METALLOPEPTIDASE M28 FAMILY MEMBER"/>
    <property type="match status" value="1"/>
</dbReference>
<dbReference type="OrthoDB" id="9764939at2"/>
<reference evidence="3 4" key="1">
    <citation type="submission" date="2019-11" db="EMBL/GenBank/DDBJ databases">
        <title>Maribacter lutea sp. nov., a marine bacterium isolated from intertidal sand.</title>
        <authorList>
            <person name="Liu A."/>
        </authorList>
    </citation>
    <scope>NUCLEOTIDE SEQUENCE [LARGE SCALE GENOMIC DNA]</scope>
    <source>
        <strain evidence="3 4">RZ05</strain>
    </source>
</reference>
<dbReference type="InterPro" id="IPR007484">
    <property type="entry name" value="Peptidase_M28"/>
</dbReference>
<gene>
    <name evidence="3" type="ORF">GJ691_16995</name>
</gene>
<dbReference type="PROSITE" id="PS51257">
    <property type="entry name" value="PROKAR_LIPOPROTEIN"/>
    <property type="match status" value="1"/>
</dbReference>
<dbReference type="CDD" id="cd03877">
    <property type="entry name" value="M28_like"/>
    <property type="match status" value="1"/>
</dbReference>
<organism evidence="3 4">
    <name type="scientific">Maribacter luteus</name>
    <dbReference type="NCBI Taxonomy" id="2594478"/>
    <lineage>
        <taxon>Bacteria</taxon>
        <taxon>Pseudomonadati</taxon>
        <taxon>Bacteroidota</taxon>
        <taxon>Flavobacteriia</taxon>
        <taxon>Flavobacteriales</taxon>
        <taxon>Flavobacteriaceae</taxon>
        <taxon>Maribacter</taxon>
    </lineage>
</organism>
<evidence type="ECO:0000256" key="1">
    <source>
        <dbReference type="SAM" id="SignalP"/>
    </source>
</evidence>
<dbReference type="EMBL" id="WKJH01000028">
    <property type="protein sequence ID" value="MRX65852.1"/>
    <property type="molecule type" value="Genomic_DNA"/>
</dbReference>
<dbReference type="PANTHER" id="PTHR12147:SF26">
    <property type="entry name" value="PEPTIDASE M28 DOMAIN-CONTAINING PROTEIN"/>
    <property type="match status" value="1"/>
</dbReference>
<evidence type="ECO:0000259" key="2">
    <source>
        <dbReference type="Pfam" id="PF04389"/>
    </source>
</evidence>